<dbReference type="InterPro" id="IPR019349">
    <property type="entry name" value="Ribosomal_mS35_mit"/>
</dbReference>
<reference evidence="2" key="1">
    <citation type="submission" date="2020-10" db="EMBL/GenBank/DDBJ databases">
        <authorList>
            <person name="Roach M.J.R."/>
        </authorList>
    </citation>
    <scope>NUCLEOTIDE SEQUENCE</scope>
    <source>
        <strain evidence="2">CBS 1945</strain>
    </source>
</reference>
<dbReference type="Proteomes" id="UP000662931">
    <property type="component" value="Chromosome 2"/>
</dbReference>
<protein>
    <recommendedName>
        <fullName evidence="1">Small ribosomal subunit protein mS35 mitochondrial conserved domain-containing protein</fullName>
    </recommendedName>
</protein>
<dbReference type="GeneID" id="62195645"/>
<dbReference type="RefSeq" id="XP_038778471.1">
    <property type="nucleotide sequence ID" value="XM_038922543.1"/>
</dbReference>
<dbReference type="PANTHER" id="PTHR13490:SF0">
    <property type="entry name" value="SMALL RIBOSOMAL SUBUNIT PROTEIN MS35"/>
    <property type="match status" value="1"/>
</dbReference>
<dbReference type="GO" id="GO:0032543">
    <property type="term" value="P:mitochondrial translation"/>
    <property type="evidence" value="ECO:0007669"/>
    <property type="project" value="InterPro"/>
</dbReference>
<dbReference type="EMBL" id="CP064813">
    <property type="protein sequence ID" value="QPG74906.1"/>
    <property type="molecule type" value="Genomic_DNA"/>
</dbReference>
<dbReference type="Pfam" id="PF10213">
    <property type="entry name" value="MRP-S28"/>
    <property type="match status" value="1"/>
</dbReference>
<accession>A0A875S0H2</accession>
<feature type="domain" description="Small ribosomal subunit protein mS35 mitochondrial conserved" evidence="1">
    <location>
        <begin position="185"/>
        <end position="314"/>
    </location>
</feature>
<gene>
    <name evidence="2" type="ORF">FOA43_002244</name>
</gene>
<dbReference type="KEGG" id="bnn:FOA43_002244"/>
<proteinExistence type="predicted"/>
<dbReference type="AlphaFoldDB" id="A0A875S0H2"/>
<organism evidence="2 3">
    <name type="scientific">Eeniella nana</name>
    <name type="common">Yeast</name>
    <name type="synonym">Brettanomyces nanus</name>
    <dbReference type="NCBI Taxonomy" id="13502"/>
    <lineage>
        <taxon>Eukaryota</taxon>
        <taxon>Fungi</taxon>
        <taxon>Dikarya</taxon>
        <taxon>Ascomycota</taxon>
        <taxon>Saccharomycotina</taxon>
        <taxon>Pichiomycetes</taxon>
        <taxon>Pichiales</taxon>
        <taxon>Pichiaceae</taxon>
        <taxon>Brettanomyces</taxon>
    </lineage>
</organism>
<keyword evidence="3" id="KW-1185">Reference proteome</keyword>
<dbReference type="OrthoDB" id="283424at2759"/>
<name>A0A875S0H2_EENNA</name>
<dbReference type="GO" id="GO:0003735">
    <property type="term" value="F:structural constituent of ribosome"/>
    <property type="evidence" value="ECO:0007669"/>
    <property type="project" value="InterPro"/>
</dbReference>
<dbReference type="GO" id="GO:0005763">
    <property type="term" value="C:mitochondrial small ribosomal subunit"/>
    <property type="evidence" value="ECO:0007669"/>
    <property type="project" value="TreeGrafter"/>
</dbReference>
<dbReference type="PANTHER" id="PTHR13490">
    <property type="entry name" value="MITOCHONDRIAL 28S RIBOSOMAL PROTEIN S28"/>
    <property type="match status" value="1"/>
</dbReference>
<sequence>MLLRLSHRGIIPISRLLTCSSRYFCVSSSLLKEISDAAKTSEGPAPSESLVEKMAKINKEIHQVEKDSRYSLNDASLIHRPDLWKGLPDDTIIKLYRKRVVSLAEAAYIQSVYYDTESDQFDADTETDYDNYITEGEYMDDLAEPNEYDEYPTIAQDIVRDFRDQLEFNRKAAFELPALAKLREEYQPVSNKDKPVIYKYTSFLGEKNPAERKVVLKLKITDLQLSEDASHKLKLLAGPRYDYTTDILKMSSDKFLEQAQNASYLSDILKDLIAESNKDPQEFADVPLDTRSVDARLNKKRHKNKKVYEFPKDWERPIDKLDRKLDLQKLVELK</sequence>
<evidence type="ECO:0000313" key="3">
    <source>
        <dbReference type="Proteomes" id="UP000662931"/>
    </source>
</evidence>
<dbReference type="InterPro" id="IPR039848">
    <property type="entry name" value="Ribosomal_mS35_mt"/>
</dbReference>
<evidence type="ECO:0000259" key="1">
    <source>
        <dbReference type="Pfam" id="PF10213"/>
    </source>
</evidence>
<evidence type="ECO:0000313" key="2">
    <source>
        <dbReference type="EMBL" id="QPG74906.1"/>
    </source>
</evidence>